<accession>A0A517Y8Z7</accession>
<feature type="chain" id="PRO_5021844119" evidence="3">
    <location>
        <begin position="25"/>
        <end position="479"/>
    </location>
</feature>
<reference evidence="5 6" key="1">
    <citation type="submission" date="2019-02" db="EMBL/GenBank/DDBJ databases">
        <title>Deep-cultivation of Planctomycetes and their phenomic and genomic characterization uncovers novel biology.</title>
        <authorList>
            <person name="Wiegand S."/>
            <person name="Jogler M."/>
            <person name="Boedeker C."/>
            <person name="Pinto D."/>
            <person name="Vollmers J."/>
            <person name="Rivas-Marin E."/>
            <person name="Kohn T."/>
            <person name="Peeters S.H."/>
            <person name="Heuer A."/>
            <person name="Rast P."/>
            <person name="Oberbeckmann S."/>
            <person name="Bunk B."/>
            <person name="Jeske O."/>
            <person name="Meyerdierks A."/>
            <person name="Storesund J.E."/>
            <person name="Kallscheuer N."/>
            <person name="Luecker S."/>
            <person name="Lage O.M."/>
            <person name="Pohl T."/>
            <person name="Merkel B.J."/>
            <person name="Hornburger P."/>
            <person name="Mueller R.-W."/>
            <person name="Bruemmer F."/>
            <person name="Labrenz M."/>
            <person name="Spormann A.M."/>
            <person name="Op den Camp H."/>
            <person name="Overmann J."/>
            <person name="Amann R."/>
            <person name="Jetten M.S.M."/>
            <person name="Mascher T."/>
            <person name="Medema M.H."/>
            <person name="Devos D.P."/>
            <person name="Kaster A.-K."/>
            <person name="Ovreas L."/>
            <person name="Rohde M."/>
            <person name="Galperin M.Y."/>
            <person name="Jogler C."/>
        </authorList>
    </citation>
    <scope>NUCLEOTIDE SEQUENCE [LARGE SCALE GENOMIC DNA]</scope>
    <source>
        <strain evidence="5 6">ETA_A8</strain>
    </source>
</reference>
<evidence type="ECO:0000313" key="5">
    <source>
        <dbReference type="EMBL" id="QDU26693.1"/>
    </source>
</evidence>
<dbReference type="PROSITE" id="PS50106">
    <property type="entry name" value="PDZ"/>
    <property type="match status" value="2"/>
</dbReference>
<dbReference type="InterPro" id="IPR001940">
    <property type="entry name" value="Peptidase_S1C"/>
</dbReference>
<evidence type="ECO:0000256" key="3">
    <source>
        <dbReference type="SAM" id="SignalP"/>
    </source>
</evidence>
<dbReference type="Pfam" id="PF13365">
    <property type="entry name" value="Trypsin_2"/>
    <property type="match status" value="1"/>
</dbReference>
<dbReference type="InterPro" id="IPR036034">
    <property type="entry name" value="PDZ_sf"/>
</dbReference>
<dbReference type="Proteomes" id="UP000315017">
    <property type="component" value="Chromosome"/>
</dbReference>
<dbReference type="OrthoDB" id="248175at2"/>
<dbReference type="KEGG" id="aagg:ETAA8_17740"/>
<proteinExistence type="predicted"/>
<dbReference type="InterPro" id="IPR009003">
    <property type="entry name" value="Peptidase_S1_PA"/>
</dbReference>
<dbReference type="GO" id="GO:0004252">
    <property type="term" value="F:serine-type endopeptidase activity"/>
    <property type="evidence" value="ECO:0007669"/>
    <property type="project" value="InterPro"/>
</dbReference>
<keyword evidence="6" id="KW-1185">Reference proteome</keyword>
<dbReference type="EC" id="3.4.21.107" evidence="5"/>
<name>A0A517Y8Z7_9BACT</name>
<organism evidence="5 6">
    <name type="scientific">Anatilimnocola aggregata</name>
    <dbReference type="NCBI Taxonomy" id="2528021"/>
    <lineage>
        <taxon>Bacteria</taxon>
        <taxon>Pseudomonadati</taxon>
        <taxon>Planctomycetota</taxon>
        <taxon>Planctomycetia</taxon>
        <taxon>Pirellulales</taxon>
        <taxon>Pirellulaceae</taxon>
        <taxon>Anatilimnocola</taxon>
    </lineage>
</organism>
<dbReference type="Pfam" id="PF13180">
    <property type="entry name" value="PDZ_2"/>
    <property type="match status" value="1"/>
</dbReference>
<dbReference type="Gene3D" id="2.30.42.10">
    <property type="match status" value="2"/>
</dbReference>
<dbReference type="AlphaFoldDB" id="A0A517Y8Z7"/>
<dbReference type="SMART" id="SM00228">
    <property type="entry name" value="PDZ"/>
    <property type="match status" value="2"/>
</dbReference>
<evidence type="ECO:0000256" key="1">
    <source>
        <dbReference type="ARBA" id="ARBA00022670"/>
    </source>
</evidence>
<dbReference type="Gene3D" id="2.40.10.120">
    <property type="match status" value="1"/>
</dbReference>
<dbReference type="PRINTS" id="PR00834">
    <property type="entry name" value="PROTEASES2C"/>
</dbReference>
<evidence type="ECO:0000256" key="2">
    <source>
        <dbReference type="ARBA" id="ARBA00022801"/>
    </source>
</evidence>
<protein>
    <submittedName>
        <fullName evidence="5">Putative periplasmic serine endoprotease DegP-like</fullName>
        <ecNumber evidence="5">3.4.21.107</ecNumber>
    </submittedName>
</protein>
<dbReference type="SUPFAM" id="SSF50156">
    <property type="entry name" value="PDZ domain-like"/>
    <property type="match status" value="2"/>
</dbReference>
<keyword evidence="2 5" id="KW-0378">Hydrolase</keyword>
<dbReference type="PANTHER" id="PTHR43343:SF3">
    <property type="entry name" value="PROTEASE DO-LIKE 8, CHLOROPLASTIC"/>
    <property type="match status" value="1"/>
</dbReference>
<dbReference type="InterPro" id="IPR001478">
    <property type="entry name" value="PDZ"/>
</dbReference>
<keyword evidence="1 5" id="KW-0645">Protease</keyword>
<dbReference type="RefSeq" id="WP_145087479.1">
    <property type="nucleotide sequence ID" value="NZ_CP036274.1"/>
</dbReference>
<dbReference type="GO" id="GO:0006508">
    <property type="term" value="P:proteolysis"/>
    <property type="evidence" value="ECO:0007669"/>
    <property type="project" value="UniProtKB-KW"/>
</dbReference>
<dbReference type="CDD" id="cd06779">
    <property type="entry name" value="cpPDZ_Deg_HtrA-like"/>
    <property type="match status" value="1"/>
</dbReference>
<dbReference type="SUPFAM" id="SSF50494">
    <property type="entry name" value="Trypsin-like serine proteases"/>
    <property type="match status" value="1"/>
</dbReference>
<gene>
    <name evidence="5" type="primary">degP1_2</name>
    <name evidence="5" type="ORF">ETAA8_17740</name>
</gene>
<feature type="signal peptide" evidence="3">
    <location>
        <begin position="1"/>
        <end position="24"/>
    </location>
</feature>
<dbReference type="PANTHER" id="PTHR43343">
    <property type="entry name" value="PEPTIDASE S12"/>
    <property type="match status" value="1"/>
</dbReference>
<keyword evidence="3" id="KW-0732">Signal</keyword>
<sequence precursor="true">MTRRFPWLTKLPHLAIAFTTMIGAAVSGQPPIETKSNLFELSAQFRHAAKSAQPSLVLVDAKCDRAECTPKMIPAEHFSDRTAHPGHFQPECRGGGYGTGIIIDKRGYILTCNHVIGHAESVFVTLANGRRLEAREVRSDPLSDLAVLFVPDAAGMLPAKFGNSAQLEKGDWVLSVAHPYGLLDSISAGIVSAVDREIPEVPRAQLIQSDAGSNPGSSGGALLNTRGEVVGVCEGSYGETAGFAGISFAVPANAALDVAGQLIQLGMVRRGYFGCHFEPVTQDIATALGMREATGVIITSVAPRSPASDTIALGDVILAFDGKQLGTSTILSELIEKGDVTRSHEVVINRQGKTLLVKVMLEQLASPGPRSLEIVNYATAANSFVDEELGIELEPISPQQLDSLGYHTKANGLFISRVLSAKPASRSGVCAGMLILAVDRKPIVTLDDYKSAIHKLQKTDRLLILIGSPIGNRHIVVDR</sequence>
<dbReference type="InterPro" id="IPR051201">
    <property type="entry name" value="Chloro_Bact_Ser_Proteases"/>
</dbReference>
<dbReference type="EMBL" id="CP036274">
    <property type="protein sequence ID" value="QDU26693.1"/>
    <property type="molecule type" value="Genomic_DNA"/>
</dbReference>
<evidence type="ECO:0000259" key="4">
    <source>
        <dbReference type="PROSITE" id="PS50106"/>
    </source>
</evidence>
<feature type="domain" description="PDZ" evidence="4">
    <location>
        <begin position="262"/>
        <end position="325"/>
    </location>
</feature>
<evidence type="ECO:0000313" key="6">
    <source>
        <dbReference type="Proteomes" id="UP000315017"/>
    </source>
</evidence>
<feature type="domain" description="PDZ" evidence="4">
    <location>
        <begin position="390"/>
        <end position="465"/>
    </location>
</feature>